<proteinExistence type="predicted"/>
<accession>A0A8H4YS74</accession>
<feature type="compositionally biased region" description="Basic residues" evidence="1">
    <location>
        <begin position="228"/>
        <end position="239"/>
    </location>
</feature>
<name>A0A8H4YS74_9HYPO</name>
<sequence length="239" mass="26741">MAPTRQEDKQHNRKGYAERVARKSESAQSGSGRGTIRPHKNRDSSRYAQTMAERHGITKAQNRHQTEEDDVRLVTVKVEEGRHDNGAEDLTDVSGQQQNNSMAYPQDGNNEALPTKFVKREYTTQVAQAAEALFGRPTPIPAYKPYDSDRMAIAEAKRLRYDLARSTSAVIPSTVTPLRPPRERITAPYEARNPCAQAENVNQAAQAVRTAQALFRTPTLTPAPMPRPKPRPRRQGTTQ</sequence>
<dbReference type="Proteomes" id="UP000573603">
    <property type="component" value="Unassembled WGS sequence"/>
</dbReference>
<organism evidence="2 3">
    <name type="scientific">Fusarium anthophilum</name>
    <dbReference type="NCBI Taxonomy" id="48485"/>
    <lineage>
        <taxon>Eukaryota</taxon>
        <taxon>Fungi</taxon>
        <taxon>Dikarya</taxon>
        <taxon>Ascomycota</taxon>
        <taxon>Pezizomycotina</taxon>
        <taxon>Sordariomycetes</taxon>
        <taxon>Hypocreomycetidae</taxon>
        <taxon>Hypocreales</taxon>
        <taxon>Nectriaceae</taxon>
        <taxon>Fusarium</taxon>
        <taxon>Fusarium fujikuroi species complex</taxon>
    </lineage>
</organism>
<feature type="compositionally biased region" description="Basic and acidic residues" evidence="1">
    <location>
        <begin position="77"/>
        <end position="86"/>
    </location>
</feature>
<comment type="caution">
    <text evidence="2">The sequence shown here is derived from an EMBL/GenBank/DDBJ whole genome shotgun (WGS) entry which is preliminary data.</text>
</comment>
<evidence type="ECO:0000313" key="3">
    <source>
        <dbReference type="Proteomes" id="UP000573603"/>
    </source>
</evidence>
<dbReference type="EMBL" id="JABEVY010000420">
    <property type="protein sequence ID" value="KAF5233171.1"/>
    <property type="molecule type" value="Genomic_DNA"/>
</dbReference>
<evidence type="ECO:0000313" key="2">
    <source>
        <dbReference type="EMBL" id="KAF5233171.1"/>
    </source>
</evidence>
<protein>
    <submittedName>
        <fullName evidence="2">Uncharacterized protein</fullName>
    </submittedName>
</protein>
<feature type="region of interest" description="Disordered" evidence="1">
    <location>
        <begin position="1"/>
        <end position="111"/>
    </location>
</feature>
<gene>
    <name evidence="2" type="ORF">FANTH_12647</name>
</gene>
<evidence type="ECO:0000256" key="1">
    <source>
        <dbReference type="SAM" id="MobiDB-lite"/>
    </source>
</evidence>
<keyword evidence="3" id="KW-1185">Reference proteome</keyword>
<feature type="compositionally biased region" description="Basic and acidic residues" evidence="1">
    <location>
        <begin position="1"/>
        <end position="25"/>
    </location>
</feature>
<feature type="compositionally biased region" description="Polar residues" evidence="1">
    <location>
        <begin position="93"/>
        <end position="109"/>
    </location>
</feature>
<reference evidence="2 3" key="1">
    <citation type="journal article" date="2020" name="BMC Genomics">
        <title>Correction to: Identification and distribution of gene clusters required for synthesis of sphingolipid metabolism inhibitors in diverse species of the filamentous fungus Fusarium.</title>
        <authorList>
            <person name="Kim H.S."/>
            <person name="Lohmar J.M."/>
            <person name="Busman M."/>
            <person name="Brown D.W."/>
            <person name="Naumann T.A."/>
            <person name="Divon H.H."/>
            <person name="Lysoe E."/>
            <person name="Uhlig S."/>
            <person name="Proctor R.H."/>
        </authorList>
    </citation>
    <scope>NUCLEOTIDE SEQUENCE [LARGE SCALE GENOMIC DNA]</scope>
    <source>
        <strain evidence="2 3">NRRL 25214</strain>
    </source>
</reference>
<feature type="region of interest" description="Disordered" evidence="1">
    <location>
        <begin position="213"/>
        <end position="239"/>
    </location>
</feature>
<dbReference type="AlphaFoldDB" id="A0A8H4YS74"/>